<dbReference type="EMBL" id="SIXC01000004">
    <property type="protein sequence ID" value="TBH80716.1"/>
    <property type="molecule type" value="Genomic_DNA"/>
</dbReference>
<organism evidence="2 3">
    <name type="scientific">Desulfovibrio legallii</name>
    <dbReference type="NCBI Taxonomy" id="571438"/>
    <lineage>
        <taxon>Bacteria</taxon>
        <taxon>Pseudomonadati</taxon>
        <taxon>Thermodesulfobacteriota</taxon>
        <taxon>Desulfovibrionia</taxon>
        <taxon>Desulfovibrionales</taxon>
        <taxon>Desulfovibrionaceae</taxon>
        <taxon>Desulfovibrio</taxon>
    </lineage>
</organism>
<dbReference type="RefSeq" id="WP_130957839.1">
    <property type="nucleotide sequence ID" value="NZ_JBHSHA010000019.1"/>
</dbReference>
<protein>
    <submittedName>
        <fullName evidence="2">AmmeMemoRadiSam system protein A</fullName>
    </submittedName>
</protein>
<accession>A0A6H3FCE5</accession>
<proteinExistence type="predicted"/>
<keyword evidence="3" id="KW-1185">Reference proteome</keyword>
<dbReference type="PROSITE" id="PS51112">
    <property type="entry name" value="AMMECR1"/>
    <property type="match status" value="1"/>
</dbReference>
<dbReference type="Gene3D" id="3.30.1490.150">
    <property type="entry name" value="Hypothetical protein ph0010, domain 2"/>
    <property type="match status" value="1"/>
</dbReference>
<dbReference type="InterPro" id="IPR027485">
    <property type="entry name" value="AMMECR1_N"/>
</dbReference>
<dbReference type="SUPFAM" id="SSF143447">
    <property type="entry name" value="AMMECR1-like"/>
    <property type="match status" value="1"/>
</dbReference>
<dbReference type="AlphaFoldDB" id="A0A6H3FCE5"/>
<gene>
    <name evidence="2" type="primary">amrA</name>
    <name evidence="2" type="ORF">EB812_03805</name>
</gene>
<name>A0A6H3FCE5_9BACT</name>
<dbReference type="Gene3D" id="3.30.700.20">
    <property type="entry name" value="Hypothetical protein ph0010, domain 1"/>
    <property type="match status" value="1"/>
</dbReference>
<feature type="domain" description="AMMECR1" evidence="1">
    <location>
        <begin position="10"/>
        <end position="194"/>
    </location>
</feature>
<dbReference type="PANTHER" id="PTHR13016">
    <property type="entry name" value="AMMECR1 HOMOLOG"/>
    <property type="match status" value="1"/>
</dbReference>
<evidence type="ECO:0000313" key="2">
    <source>
        <dbReference type="EMBL" id="TBH80716.1"/>
    </source>
</evidence>
<reference evidence="2 3" key="1">
    <citation type="submission" date="2018-12" db="EMBL/GenBank/DDBJ databases">
        <title>First genome draft of Desulfovibrio legallis sp. nov.</title>
        <authorList>
            <person name="Ben Dhia O."/>
            <person name="Najjari A."/>
            <person name="Ferjani R."/>
            <person name="Fhoula I."/>
            <person name="Fardeau M.-L."/>
            <person name="Boudabbous A."/>
            <person name="Ouzari H.I."/>
        </authorList>
    </citation>
    <scope>NUCLEOTIDE SEQUENCE [LARGE SCALE GENOMIC DNA]</scope>
    <source>
        <strain evidence="2 3">H1T</strain>
    </source>
</reference>
<sequence>MPLSFSLTPADKTFLGRQARTAIEAGLAGVYSSTPPAPPQGLPDDVLARSLGAFVTLTINHGLRGCIGNIIGHEALYATVWHMAAAAAFQDPRFPPLTAPEWPQTHLEISVLDEPTLCPDPQAVQVGRHGLVLQYNGHSGVFLPQVPVEQGWDRAAYLENLCRKAGLPPDSWRKPGARLFWYEALVFPVPDAAA</sequence>
<dbReference type="NCBIfam" id="TIGR04335">
    <property type="entry name" value="AmmeMemoSam_A"/>
    <property type="match status" value="1"/>
</dbReference>
<dbReference type="InterPro" id="IPR002733">
    <property type="entry name" value="AMMECR1_domain"/>
</dbReference>
<dbReference type="Pfam" id="PF01871">
    <property type="entry name" value="AMMECR1"/>
    <property type="match status" value="1"/>
</dbReference>
<dbReference type="Proteomes" id="UP000292919">
    <property type="component" value="Unassembled WGS sequence"/>
</dbReference>
<comment type="caution">
    <text evidence="2">The sequence shown here is derived from an EMBL/GenBank/DDBJ whole genome shotgun (WGS) entry which is preliminary data.</text>
</comment>
<dbReference type="InterPro" id="IPR036071">
    <property type="entry name" value="AMMECR1_dom_sf"/>
</dbReference>
<dbReference type="PANTHER" id="PTHR13016:SF0">
    <property type="entry name" value="AMME SYNDROME CANDIDATE GENE 1 PROTEIN"/>
    <property type="match status" value="1"/>
</dbReference>
<evidence type="ECO:0000313" key="3">
    <source>
        <dbReference type="Proteomes" id="UP000292919"/>
    </source>
</evidence>
<dbReference type="InterPro" id="IPR027623">
    <property type="entry name" value="AmmeMemoSam_A"/>
</dbReference>
<evidence type="ECO:0000259" key="1">
    <source>
        <dbReference type="PROSITE" id="PS51112"/>
    </source>
</evidence>
<dbReference type="NCBIfam" id="TIGR00296">
    <property type="entry name" value="TIGR00296 family protein"/>
    <property type="match status" value="1"/>
</dbReference>
<dbReference type="InterPro" id="IPR023473">
    <property type="entry name" value="AMMECR1"/>
</dbReference>